<dbReference type="Proteomes" id="UP001178461">
    <property type="component" value="Chromosome 1"/>
</dbReference>
<dbReference type="GO" id="GO:0005576">
    <property type="term" value="C:extracellular region"/>
    <property type="evidence" value="ECO:0007669"/>
    <property type="project" value="UniProtKB-SubCell"/>
</dbReference>
<dbReference type="SUPFAM" id="SSF48201">
    <property type="entry name" value="Uteroglobin-like"/>
    <property type="match status" value="1"/>
</dbReference>
<evidence type="ECO:0000256" key="3">
    <source>
        <dbReference type="SAM" id="SignalP"/>
    </source>
</evidence>
<dbReference type="InterPro" id="IPR016126">
    <property type="entry name" value="Secretoglobin"/>
</dbReference>
<evidence type="ECO:0000313" key="5">
    <source>
        <dbReference type="Proteomes" id="UP001178461"/>
    </source>
</evidence>
<evidence type="ECO:0000313" key="4">
    <source>
        <dbReference type="EMBL" id="CAI5763088.1"/>
    </source>
</evidence>
<proteinExistence type="predicted"/>
<evidence type="ECO:0000256" key="2">
    <source>
        <dbReference type="ARBA" id="ARBA00022525"/>
    </source>
</evidence>
<organism evidence="4 5">
    <name type="scientific">Podarcis lilfordi</name>
    <name type="common">Lilford's wall lizard</name>
    <dbReference type="NCBI Taxonomy" id="74358"/>
    <lineage>
        <taxon>Eukaryota</taxon>
        <taxon>Metazoa</taxon>
        <taxon>Chordata</taxon>
        <taxon>Craniata</taxon>
        <taxon>Vertebrata</taxon>
        <taxon>Euteleostomi</taxon>
        <taxon>Lepidosauria</taxon>
        <taxon>Squamata</taxon>
        <taxon>Bifurcata</taxon>
        <taxon>Unidentata</taxon>
        <taxon>Episquamata</taxon>
        <taxon>Laterata</taxon>
        <taxon>Lacertibaenia</taxon>
        <taxon>Lacertidae</taxon>
        <taxon>Podarcis</taxon>
    </lineage>
</organism>
<gene>
    <name evidence="4" type="ORF">PODLI_1B025858</name>
</gene>
<accession>A0AA35NVY7</accession>
<dbReference type="EMBL" id="OX395126">
    <property type="protein sequence ID" value="CAI5763088.1"/>
    <property type="molecule type" value="Genomic_DNA"/>
</dbReference>
<evidence type="ECO:0000256" key="1">
    <source>
        <dbReference type="ARBA" id="ARBA00004613"/>
    </source>
</evidence>
<dbReference type="PROSITE" id="PS51311">
    <property type="entry name" value="SCGB"/>
    <property type="match status" value="1"/>
</dbReference>
<name>A0AA35NVY7_9SAUR</name>
<feature type="signal peptide" evidence="3">
    <location>
        <begin position="1"/>
        <end position="19"/>
    </location>
</feature>
<sequence>MKLTLVLLLLALACCSLDAHHHDSHKTCKPMEKFLGAKFSGTDSEYMEELERYSDNEDGIQAAMEVKDLIETFSAEKRSEYLKLLKNLMHKCKKDWKN</sequence>
<protein>
    <submittedName>
        <fullName evidence="4">Uncharacterized protein</fullName>
    </submittedName>
</protein>
<keyword evidence="2" id="KW-0964">Secreted</keyword>
<dbReference type="AlphaFoldDB" id="A0AA35NVY7"/>
<dbReference type="Pfam" id="PF01099">
    <property type="entry name" value="Uteroglobin"/>
    <property type="match status" value="1"/>
</dbReference>
<comment type="subcellular location">
    <subcellularLocation>
        <location evidence="1">Secreted</location>
    </subcellularLocation>
</comment>
<dbReference type="InterPro" id="IPR035960">
    <property type="entry name" value="Secretoglobin_sf"/>
</dbReference>
<keyword evidence="5" id="KW-1185">Reference proteome</keyword>
<reference evidence="4" key="1">
    <citation type="submission" date="2022-12" db="EMBL/GenBank/DDBJ databases">
        <authorList>
            <person name="Alioto T."/>
            <person name="Alioto T."/>
            <person name="Gomez Garrido J."/>
        </authorList>
    </citation>
    <scope>NUCLEOTIDE SEQUENCE</scope>
</reference>
<dbReference type="Gene3D" id="1.10.210.10">
    <property type="entry name" value="Secretoglobin"/>
    <property type="match status" value="1"/>
</dbReference>
<feature type="chain" id="PRO_5041309751" evidence="3">
    <location>
        <begin position="20"/>
        <end position="98"/>
    </location>
</feature>
<keyword evidence="3" id="KW-0732">Signal</keyword>